<keyword evidence="2 3" id="KW-0040">ANK repeat</keyword>
<proteinExistence type="predicted"/>
<dbReference type="Gene3D" id="1.25.40.20">
    <property type="entry name" value="Ankyrin repeat-containing domain"/>
    <property type="match status" value="6"/>
</dbReference>
<dbReference type="PROSITE" id="PS50088">
    <property type="entry name" value="ANK_REPEAT"/>
    <property type="match status" value="6"/>
</dbReference>
<dbReference type="InterPro" id="IPR002110">
    <property type="entry name" value="Ankyrin_rpt"/>
</dbReference>
<feature type="repeat" description="ANK" evidence="3">
    <location>
        <begin position="803"/>
        <end position="835"/>
    </location>
</feature>
<feature type="domain" description="Nephrocystin 3-like N-terminal" evidence="5">
    <location>
        <begin position="213"/>
        <end position="378"/>
    </location>
</feature>
<protein>
    <submittedName>
        <fullName evidence="6">Ankyrin-3</fullName>
    </submittedName>
</protein>
<dbReference type="Pfam" id="PF12796">
    <property type="entry name" value="Ank_2"/>
    <property type="match status" value="2"/>
</dbReference>
<feature type="repeat" description="ANK" evidence="3">
    <location>
        <begin position="2129"/>
        <end position="2156"/>
    </location>
</feature>
<dbReference type="InterPro" id="IPR036770">
    <property type="entry name" value="Ankyrin_rpt-contain_sf"/>
</dbReference>
<feature type="repeat" description="ANK" evidence="3">
    <location>
        <begin position="2096"/>
        <end position="2128"/>
    </location>
</feature>
<feature type="region of interest" description="Disordered" evidence="4">
    <location>
        <begin position="721"/>
        <end position="740"/>
    </location>
</feature>
<evidence type="ECO:0000256" key="4">
    <source>
        <dbReference type="SAM" id="MobiDB-lite"/>
    </source>
</evidence>
<sequence>METRSLADGLDSLRATADASFRLAYTFGRVKSKLQTEIQRVASEIQGIAGALHQLSLLAAVLGDGPGCHGTSGAVPSQLISCHRTLETLERRLRRRETDTRRPENAAGPKWPFTTAWTTDLIGELGELRDAIARGLSAESTADLAQVFSNEKRVMVVDDVDQHGAVSKHTRVSAVVAARPGALDVLGFFLKFDQRALLDNVLRASHALHSFRFFQTPGFEDWLDDGGDDDGNGKRSSKLWITAPAGAGKTVFAGAMVRESILRRRGHAVVAYVFCGFGDTRTCSPVNVLSTIAAQVGRQNEAAFSLLRAYHRELHRDNKRRVQRPTSEHLQRLLWEMSKCFGHVMIIVDGVDECGIIHSDINSTNVVESLAALVNNTDQQDGGGALGLAIVSRETESIRNVLREGFKKVDIVHSDDELLLFTATELERRVARGHIKFDDPEMKDEAIRKLSFGSDITFWQIRCHIDLMCTLKSHDAMLEFLQTMPCSLESTYTVILKGFSKKSPASQSLIQAALLLVAFSNPPLTTQELCQALSTVDRGTGDARDAAVRTYPEVDETEVLNQCGVLLRKSALEERIEFSHYTVREFLASIDPSDPDLAGFSLNEARVNRMLASCALRFLCLEDFSRFPGLSLSEETFIQNRHARFPFYRFAALTWHKLVADSSSSPDDAEPWLLWSLLPEAMVLFDPAQTANFKSWCLEACRHYLLHGSCSAWRDERDAPPRMDAEDNDDHAGSVCSETTQVADVSTDSAFNTSDGDSSKSEPEMAVAVAVGSRSVWRWRPHAPRRHWHRGHTRRLARIVRRGDFTPLHMAALLGIDAVCHELIERGESVDRPSRIGTPLHCALGGPFLIACHDMSTQRRPDDGGWLERPSRETVALLIRSGADCTRPLPSQTYSSWETRTIGALALKAAEWAGAAAEAPAGDCELFGLVVRAGAQLHETDTLVFRALCRRWAKDRDRAALSMIVSVLDLLGTMVAAGEGESAAAYLKAFQTCVSETMDVDDDDDDAAGLACSAGVSDDMMIRDMWKAIGEDRLGVLERRLSNPRCAGLLRGGETLTGLLEFAAASSSIACLDHLLTRYADDDDGLQDRKAAMVLNCITHKSEDVLACLLKHGSGTTQAGYEGNTVWHLAARLPGSHALLKCLHAHVDPEACAAALRSVNKAGQTPLAGALLCRCHQQASTIIRRFPGDASILRSTKPPLSRILANIQHVDVLRELHANGMVPTTTDSPLNHLERQATIDVVRELLSTYDYTPSESGRTPLENYMMVTKLRDYKQAVLVALLQAELAQTEQTTEQTTVQTTNTTRSIWAYACRILRETLKHSTGTGYVESVRLLRTLIDHGCLESYEKKTGLSGLKEIGPLFGIGTEKAAPADHNSVAATEDVFVLVWDSTTRPGFLQSSDLDVVVLRWAVYHDSVFLFDRLLRDDARVDVRVDVRKRGTHESNALEFLCSHGGGPNGYRMLVGLLERVGDKADLDRLTPSGEGLGLLHRLGLVDSHVGKTFGCPSFRSVAAPPSSYAAGPSPPPPPPPPKGYSVIGAVGFAQARRPLENPKFSLVQRLLEEKVDCHVPSRTRLASPLGMHVSAGYVDTARLILRHGGHASLRAADVYGWTPVAWACAHGYTELLGDMAAAAAAAATGAEVGPGTGAGAGAGCPESIWDFKVQVSVTIWGTPAQLFKDFSALHLAAMASPGTVQFLLDGGFATDLDVAAADLSTPLHLATYFGLSDTIRLLVSRGSDINARTAVGITPLHMAVLHQNEPTAALLLELGACHLKTKRWETPLDIAMSKNNRRLMDLVSKSLRRLPADQLTTTTTTTTTTTGDTDRVQRHLTAAMAKAMEDAIEKRNHAACKRLLRDGCPPDIKMRSCHTCTALVFALSRKTISTAIVDALIAEGASFRGVSCARERARVSFFPGSGVRFFEDESSEASSYESRSTSSDSEEDEEDDEEDEEDDEEDEDEDEDAEEAVTQRWPLQGSTCLDFLMGETDSHLSDKVSEWLDAMPDEDMVWLLDNSSAVRVAIDANAPEALEALFSRVSDIDRVSNGGRDLVRELVNKAPTRRTGFRESAPLHQAARWKRVKMARLLLRHGADVDRRNQAQETPLHVAVKAESPAMVSLLLDHGASLRAREKRGHTPLELAISDAGPATVQRLLDRGARVGRNLASGSNLMCDSTRMAVSMLRAGIRLDQVGSFGIPVWTPALFNVELATYVLNSDCGGGSGGSGDLTFGATATTGRVMWKLLWYVHVIDDGRPMHRSLRLLYRRLGAGAMRRIVELQAGDGDDARDAAPFSLLCFCASYGLAEEVRVLVRMGCDVEFEGSAAGTALMAAAREGRTDVVKLLVLAGGARVQYQRDDGVWRSAVAAAADFPEVLSWLLVGRYSEQARIEESPSSSSCWDNRDLRDQDGRGVRPWSGYWKGVFPLQGKYARCWGDSMLLWLSRLEKAKRNCRGKVVISHLRDLGSSQG</sequence>
<evidence type="ECO:0000256" key="1">
    <source>
        <dbReference type="ARBA" id="ARBA00022737"/>
    </source>
</evidence>
<dbReference type="Proteomes" id="UP000310108">
    <property type="component" value="Unassembled WGS sequence"/>
</dbReference>
<feature type="compositionally biased region" description="Acidic residues" evidence="4">
    <location>
        <begin position="1937"/>
        <end position="1964"/>
    </location>
</feature>
<dbReference type="Pfam" id="PF00023">
    <property type="entry name" value="Ank"/>
    <property type="match status" value="1"/>
</dbReference>
<dbReference type="InterPro" id="IPR056884">
    <property type="entry name" value="NPHP3-like_N"/>
</dbReference>
<evidence type="ECO:0000256" key="2">
    <source>
        <dbReference type="ARBA" id="ARBA00023043"/>
    </source>
</evidence>
<feature type="compositionally biased region" description="Pro residues" evidence="4">
    <location>
        <begin position="1521"/>
        <end position="1531"/>
    </location>
</feature>
<name>A0A4U6XB27_9PEZI</name>
<dbReference type="EMBL" id="PJEX01000350">
    <property type="protein sequence ID" value="TKW50917.1"/>
    <property type="molecule type" value="Genomic_DNA"/>
</dbReference>
<comment type="caution">
    <text evidence="6">The sequence shown here is derived from an EMBL/GenBank/DDBJ whole genome shotgun (WGS) entry which is preliminary data.</text>
</comment>
<evidence type="ECO:0000256" key="3">
    <source>
        <dbReference type="PROSITE-ProRule" id="PRU00023"/>
    </source>
</evidence>
<feature type="region of interest" description="Disordered" evidence="4">
    <location>
        <begin position="1921"/>
        <end position="1968"/>
    </location>
</feature>
<accession>A0A4U6XB27</accession>
<feature type="repeat" description="ANK" evidence="3">
    <location>
        <begin position="1744"/>
        <end position="1769"/>
    </location>
</feature>
<dbReference type="InterPro" id="IPR027417">
    <property type="entry name" value="P-loop_NTPase"/>
</dbReference>
<dbReference type="PROSITE" id="PS50297">
    <property type="entry name" value="ANK_REP_REGION"/>
    <property type="match status" value="5"/>
</dbReference>
<evidence type="ECO:0000259" key="5">
    <source>
        <dbReference type="Pfam" id="PF24883"/>
    </source>
</evidence>
<evidence type="ECO:0000313" key="6">
    <source>
        <dbReference type="EMBL" id="TKW50917.1"/>
    </source>
</evidence>
<dbReference type="SUPFAM" id="SSF48403">
    <property type="entry name" value="Ankyrin repeat"/>
    <property type="match status" value="4"/>
</dbReference>
<keyword evidence="7" id="KW-1185">Reference proteome</keyword>
<organism evidence="6 7">
    <name type="scientific">Colletotrichum tanaceti</name>
    <dbReference type="NCBI Taxonomy" id="1306861"/>
    <lineage>
        <taxon>Eukaryota</taxon>
        <taxon>Fungi</taxon>
        <taxon>Dikarya</taxon>
        <taxon>Ascomycota</taxon>
        <taxon>Pezizomycotina</taxon>
        <taxon>Sordariomycetes</taxon>
        <taxon>Hypocreomycetidae</taxon>
        <taxon>Glomerellales</taxon>
        <taxon>Glomerellaceae</taxon>
        <taxon>Colletotrichum</taxon>
        <taxon>Colletotrichum destructivum species complex</taxon>
    </lineage>
</organism>
<gene>
    <name evidence="6" type="primary">Ank3</name>
    <name evidence="6" type="ORF">CTA1_2619</name>
</gene>
<dbReference type="Pfam" id="PF24883">
    <property type="entry name" value="NPHP3_N"/>
    <property type="match status" value="1"/>
</dbReference>
<reference evidence="6 7" key="1">
    <citation type="journal article" date="2019" name="PLoS ONE">
        <title>Comparative genome analysis indicates high evolutionary potential of pathogenicity genes in Colletotrichum tanaceti.</title>
        <authorList>
            <person name="Lelwala R.V."/>
            <person name="Korhonen P.K."/>
            <person name="Young N.D."/>
            <person name="Scott J.B."/>
            <person name="Ades P.A."/>
            <person name="Gasser R.B."/>
            <person name="Taylor P.W.J."/>
        </authorList>
    </citation>
    <scope>NUCLEOTIDE SEQUENCE [LARGE SCALE GENOMIC DNA]</scope>
    <source>
        <strain evidence="6">BRIP57314</strain>
    </source>
</reference>
<dbReference type="STRING" id="1306861.A0A4U6XB27"/>
<feature type="repeat" description="ANK" evidence="3">
    <location>
        <begin position="1711"/>
        <end position="1743"/>
    </location>
</feature>
<feature type="region of interest" description="Disordered" evidence="4">
    <location>
        <begin position="1513"/>
        <end position="1532"/>
    </location>
</feature>
<evidence type="ECO:0000313" key="7">
    <source>
        <dbReference type="Proteomes" id="UP000310108"/>
    </source>
</evidence>
<dbReference type="PANTHER" id="PTHR24198:SF165">
    <property type="entry name" value="ANKYRIN REPEAT-CONTAINING PROTEIN-RELATED"/>
    <property type="match status" value="1"/>
</dbReference>
<feature type="repeat" description="ANK" evidence="3">
    <location>
        <begin position="2063"/>
        <end position="2095"/>
    </location>
</feature>
<dbReference type="Gene3D" id="3.40.50.300">
    <property type="entry name" value="P-loop containing nucleotide triphosphate hydrolases"/>
    <property type="match status" value="1"/>
</dbReference>
<dbReference type="PANTHER" id="PTHR24198">
    <property type="entry name" value="ANKYRIN REPEAT AND PROTEIN KINASE DOMAIN-CONTAINING PROTEIN"/>
    <property type="match status" value="1"/>
</dbReference>
<dbReference type="SMART" id="SM00248">
    <property type="entry name" value="ANK"/>
    <property type="match status" value="15"/>
</dbReference>
<keyword evidence="1" id="KW-0677">Repeat</keyword>
<feature type="compositionally biased region" description="Low complexity" evidence="4">
    <location>
        <begin position="1925"/>
        <end position="1936"/>
    </location>
</feature>